<accession>A0ABW5GGT4</accession>
<gene>
    <name evidence="3" type="ORF">ACFSYJ_13860</name>
</gene>
<evidence type="ECO:0000256" key="1">
    <source>
        <dbReference type="SAM" id="MobiDB-lite"/>
    </source>
</evidence>
<keyword evidence="4" id="KW-1185">Reference proteome</keyword>
<comment type="caution">
    <text evidence="3">The sequence shown here is derived from an EMBL/GenBank/DDBJ whole genome shotgun (WGS) entry which is preliminary data.</text>
</comment>
<evidence type="ECO:0000259" key="2">
    <source>
        <dbReference type="Pfam" id="PF07179"/>
    </source>
</evidence>
<evidence type="ECO:0000313" key="4">
    <source>
        <dbReference type="Proteomes" id="UP001597419"/>
    </source>
</evidence>
<dbReference type="EMBL" id="JBHUKU010000006">
    <property type="protein sequence ID" value="MFD2459695.1"/>
    <property type="molecule type" value="Genomic_DNA"/>
</dbReference>
<dbReference type="Pfam" id="PF07179">
    <property type="entry name" value="SseB"/>
    <property type="match status" value="1"/>
</dbReference>
<feature type="region of interest" description="Disordered" evidence="1">
    <location>
        <begin position="1"/>
        <end position="28"/>
    </location>
</feature>
<name>A0ABW5GGT4_9PSEU</name>
<dbReference type="NCBIfam" id="NF042914">
    <property type="entry name" value="SAV915_dom"/>
    <property type="match status" value="1"/>
</dbReference>
<feature type="domain" description="SseB protein N-terminal" evidence="2">
    <location>
        <begin position="8"/>
        <end position="84"/>
    </location>
</feature>
<dbReference type="InterPro" id="IPR049975">
    <property type="entry name" value="SAV_915-like_dom"/>
</dbReference>
<evidence type="ECO:0000313" key="3">
    <source>
        <dbReference type="EMBL" id="MFD2459695.1"/>
    </source>
</evidence>
<feature type="compositionally biased region" description="Basic and acidic residues" evidence="1">
    <location>
        <begin position="17"/>
        <end position="28"/>
    </location>
</feature>
<sequence length="93" mass="10186">MTNPDLPAALYLPTSETPKDHSGASIELRRTPDGRTALVAFTSLDQLVSCCGEHQPWARVATEDLPAIHRARPYDVIVLDSPLPEGLRHTTRA</sequence>
<reference evidence="4" key="1">
    <citation type="journal article" date="2019" name="Int. J. Syst. Evol. Microbiol.">
        <title>The Global Catalogue of Microorganisms (GCM) 10K type strain sequencing project: providing services to taxonomists for standard genome sequencing and annotation.</title>
        <authorList>
            <consortium name="The Broad Institute Genomics Platform"/>
            <consortium name="The Broad Institute Genome Sequencing Center for Infectious Disease"/>
            <person name="Wu L."/>
            <person name="Ma J."/>
        </authorList>
    </citation>
    <scope>NUCLEOTIDE SEQUENCE [LARGE SCALE GENOMIC DNA]</scope>
    <source>
        <strain evidence="4">CGMCC 4.7643</strain>
    </source>
</reference>
<proteinExistence type="predicted"/>
<dbReference type="InterPro" id="IPR009839">
    <property type="entry name" value="SseB_N"/>
</dbReference>
<dbReference type="Proteomes" id="UP001597419">
    <property type="component" value="Unassembled WGS sequence"/>
</dbReference>
<protein>
    <submittedName>
        <fullName evidence="3">SAV_915 family protein</fullName>
    </submittedName>
</protein>
<organism evidence="3 4">
    <name type="scientific">Amycolatopsis samaneae</name>
    <dbReference type="NCBI Taxonomy" id="664691"/>
    <lineage>
        <taxon>Bacteria</taxon>
        <taxon>Bacillati</taxon>
        <taxon>Actinomycetota</taxon>
        <taxon>Actinomycetes</taxon>
        <taxon>Pseudonocardiales</taxon>
        <taxon>Pseudonocardiaceae</taxon>
        <taxon>Amycolatopsis</taxon>
    </lineage>
</organism>
<dbReference type="RefSeq" id="WP_345397344.1">
    <property type="nucleotide sequence ID" value="NZ_BAABHG010000008.1"/>
</dbReference>